<dbReference type="EMBL" id="CAJVPZ010052572">
    <property type="protein sequence ID" value="CAG8780691.1"/>
    <property type="molecule type" value="Genomic_DNA"/>
</dbReference>
<accession>A0A9N9JIF2</accession>
<feature type="non-terminal residue" evidence="1">
    <location>
        <position position="115"/>
    </location>
</feature>
<sequence length="115" mass="13386">GYAYAHKANPSEIFANTDWQEYEGRFKTPTVLKYNDNWKLEGWGAPALTERPRRRGNNISKKPVELFKLHLGNMENKPSLPPGLDYKTAITDYLSEMTKSLKTTLETRWPMVDFY</sequence>
<name>A0A9N9JIF2_9GLOM</name>
<evidence type="ECO:0000313" key="2">
    <source>
        <dbReference type="Proteomes" id="UP000789396"/>
    </source>
</evidence>
<reference evidence="1" key="1">
    <citation type="submission" date="2021-06" db="EMBL/GenBank/DDBJ databases">
        <authorList>
            <person name="Kallberg Y."/>
            <person name="Tangrot J."/>
            <person name="Rosling A."/>
        </authorList>
    </citation>
    <scope>NUCLEOTIDE SEQUENCE</scope>
    <source>
        <strain evidence="1">IN212</strain>
    </source>
</reference>
<organism evidence="1 2">
    <name type="scientific">Racocetra fulgida</name>
    <dbReference type="NCBI Taxonomy" id="60492"/>
    <lineage>
        <taxon>Eukaryota</taxon>
        <taxon>Fungi</taxon>
        <taxon>Fungi incertae sedis</taxon>
        <taxon>Mucoromycota</taxon>
        <taxon>Glomeromycotina</taxon>
        <taxon>Glomeromycetes</taxon>
        <taxon>Diversisporales</taxon>
        <taxon>Gigasporaceae</taxon>
        <taxon>Racocetra</taxon>
    </lineage>
</organism>
<gene>
    <name evidence="1" type="ORF">RFULGI_LOCUS15793</name>
</gene>
<keyword evidence="2" id="KW-1185">Reference proteome</keyword>
<evidence type="ECO:0000313" key="1">
    <source>
        <dbReference type="EMBL" id="CAG8780691.1"/>
    </source>
</evidence>
<feature type="non-terminal residue" evidence="1">
    <location>
        <position position="1"/>
    </location>
</feature>
<dbReference type="AlphaFoldDB" id="A0A9N9JIF2"/>
<dbReference type="PANTHER" id="PTHR14187">
    <property type="entry name" value="ALPHA KINASE/ELONGATION FACTOR 2 KINASE"/>
    <property type="match status" value="1"/>
</dbReference>
<dbReference type="PANTHER" id="PTHR14187:SF5">
    <property type="entry name" value="HEAT SHOCK 70 KDA PROTEIN 12A"/>
    <property type="match status" value="1"/>
</dbReference>
<protein>
    <submittedName>
        <fullName evidence="1">429_t:CDS:1</fullName>
    </submittedName>
</protein>
<proteinExistence type="predicted"/>
<dbReference type="OrthoDB" id="2963168at2759"/>
<comment type="caution">
    <text evidence="1">The sequence shown here is derived from an EMBL/GenBank/DDBJ whole genome shotgun (WGS) entry which is preliminary data.</text>
</comment>
<dbReference type="Proteomes" id="UP000789396">
    <property type="component" value="Unassembled WGS sequence"/>
</dbReference>